<dbReference type="EMBL" id="JAWDJR010000013">
    <property type="protein sequence ID" value="KAK9964456.1"/>
    <property type="molecule type" value="Genomic_DNA"/>
</dbReference>
<sequence length="94" mass="11015">MAFGWQLKGAIVALLVLKLPTMPFGQANVNKKRPLTKVEESKSECEREKKAQVSHFKTAILRQTNFPISERKRARDENKSKNYKNCKRQKRRQK</sequence>
<evidence type="ECO:0008006" key="5">
    <source>
        <dbReference type="Google" id="ProtNLM"/>
    </source>
</evidence>
<evidence type="ECO:0000256" key="1">
    <source>
        <dbReference type="SAM" id="MobiDB-lite"/>
    </source>
</evidence>
<accession>A0AAW1ZSF8</accession>
<protein>
    <recommendedName>
        <fullName evidence="5">Secreted protein</fullName>
    </recommendedName>
</protein>
<dbReference type="AlphaFoldDB" id="A0AAW1ZSF8"/>
<keyword evidence="2" id="KW-0732">Signal</keyword>
<evidence type="ECO:0000313" key="4">
    <source>
        <dbReference type="Proteomes" id="UP001479290"/>
    </source>
</evidence>
<feature type="non-terminal residue" evidence="3">
    <location>
        <position position="94"/>
    </location>
</feature>
<feature type="compositionally biased region" description="Basic residues" evidence="1">
    <location>
        <begin position="81"/>
        <end position="94"/>
    </location>
</feature>
<comment type="caution">
    <text evidence="3">The sequence shown here is derived from an EMBL/GenBank/DDBJ whole genome shotgun (WGS) entry which is preliminary data.</text>
</comment>
<proteinExistence type="predicted"/>
<feature type="chain" id="PRO_5043632197" description="Secreted protein" evidence="2">
    <location>
        <begin position="28"/>
        <end position="94"/>
    </location>
</feature>
<keyword evidence="4" id="KW-1185">Reference proteome</keyword>
<feature type="region of interest" description="Disordered" evidence="1">
    <location>
        <begin position="64"/>
        <end position="94"/>
    </location>
</feature>
<dbReference type="Proteomes" id="UP001479290">
    <property type="component" value="Unassembled WGS sequence"/>
</dbReference>
<gene>
    <name evidence="3" type="ORF">ABG768_005627</name>
</gene>
<reference evidence="3 4" key="1">
    <citation type="submission" date="2024-05" db="EMBL/GenBank/DDBJ databases">
        <title>A high-quality chromosomal-level genome assembly of Topmouth culter (Culter alburnus).</title>
        <authorList>
            <person name="Zhao H."/>
        </authorList>
    </citation>
    <scope>NUCLEOTIDE SEQUENCE [LARGE SCALE GENOMIC DNA]</scope>
    <source>
        <strain evidence="3">CATC2023</strain>
        <tissue evidence="3">Muscle</tissue>
    </source>
</reference>
<evidence type="ECO:0000256" key="2">
    <source>
        <dbReference type="SAM" id="SignalP"/>
    </source>
</evidence>
<feature type="compositionally biased region" description="Basic and acidic residues" evidence="1">
    <location>
        <begin position="69"/>
        <end position="80"/>
    </location>
</feature>
<name>A0AAW1ZSF8_CULAL</name>
<evidence type="ECO:0000313" key="3">
    <source>
        <dbReference type="EMBL" id="KAK9964456.1"/>
    </source>
</evidence>
<feature type="signal peptide" evidence="2">
    <location>
        <begin position="1"/>
        <end position="27"/>
    </location>
</feature>
<organism evidence="3 4">
    <name type="scientific">Culter alburnus</name>
    <name type="common">Topmouth culter</name>
    <dbReference type="NCBI Taxonomy" id="194366"/>
    <lineage>
        <taxon>Eukaryota</taxon>
        <taxon>Metazoa</taxon>
        <taxon>Chordata</taxon>
        <taxon>Craniata</taxon>
        <taxon>Vertebrata</taxon>
        <taxon>Euteleostomi</taxon>
        <taxon>Actinopterygii</taxon>
        <taxon>Neopterygii</taxon>
        <taxon>Teleostei</taxon>
        <taxon>Ostariophysi</taxon>
        <taxon>Cypriniformes</taxon>
        <taxon>Xenocyprididae</taxon>
        <taxon>Xenocypridinae</taxon>
        <taxon>Culter</taxon>
    </lineage>
</organism>